<comment type="caution">
    <text evidence="1">The sequence shown here is derived from an EMBL/GenBank/DDBJ whole genome shotgun (WGS) entry which is preliminary data.</text>
</comment>
<protein>
    <submittedName>
        <fullName evidence="1">Uncharacterized protein</fullName>
    </submittedName>
</protein>
<dbReference type="EMBL" id="QSBY01000011">
    <property type="protein sequence ID" value="RHW67550.1"/>
    <property type="molecule type" value="Genomic_DNA"/>
</dbReference>
<accession>A0A3L6KZ58</accession>
<reference evidence="1 2" key="1">
    <citation type="submission" date="2018-09" db="EMBL/GenBank/DDBJ databases">
        <title>whole genome sequence of T. equiperdum IVM-t1 strain.</title>
        <authorList>
            <person name="Suganuma K."/>
        </authorList>
    </citation>
    <scope>NUCLEOTIDE SEQUENCE [LARGE SCALE GENOMIC DNA]</scope>
    <source>
        <strain evidence="1 2">IVM-t1</strain>
    </source>
</reference>
<evidence type="ECO:0000313" key="2">
    <source>
        <dbReference type="Proteomes" id="UP000266743"/>
    </source>
</evidence>
<evidence type="ECO:0000313" key="1">
    <source>
        <dbReference type="EMBL" id="RHW67550.1"/>
    </source>
</evidence>
<gene>
    <name evidence="1" type="ORF">DPX39_110086600</name>
</gene>
<dbReference type="AlphaFoldDB" id="A0A3L6KZ58"/>
<organism evidence="1 2">
    <name type="scientific">Trypanosoma brucei equiperdum</name>
    <dbReference type="NCBI Taxonomy" id="630700"/>
    <lineage>
        <taxon>Eukaryota</taxon>
        <taxon>Discoba</taxon>
        <taxon>Euglenozoa</taxon>
        <taxon>Kinetoplastea</taxon>
        <taxon>Metakinetoplastina</taxon>
        <taxon>Trypanosomatida</taxon>
        <taxon>Trypanosomatidae</taxon>
        <taxon>Trypanosoma</taxon>
    </lineage>
</organism>
<name>A0A3L6KZ58_9TRYP</name>
<sequence length="334" mass="37357">MTIVADCGNSQAVTSVCTMGTPECDEELRLFLRCLRALHPHVQVVVGCTSGMISPGRSASSAFADFGADEKIEWVPCLDPYLPINRGAMEQQHGVWYPSRHADFMMEKANLMERAMMLHSPQKPCGGGPECVVAFLDCDVVLLGELPCIPFGTQVALSPHQLRTRDEALFGKYNGGYVVATTPSVIYEWRRATQYSRYFDQASLECVANSFSSTLYELPPQHNYGYWRLFQTYRVDPLAEAKQFSIKPMGSPRQWTLCYEGAPLRSIHTHLLTSTCRQGRDVQAFNTLIKRWIQRCVQPPHRVTTAAVAANRLYEVCLGPYLKVAGQKLSKAPP</sequence>
<proteinExistence type="predicted"/>
<dbReference type="Proteomes" id="UP000266743">
    <property type="component" value="Chromosome 11"/>
</dbReference>